<keyword evidence="3" id="KW-1185">Reference proteome</keyword>
<protein>
    <submittedName>
        <fullName evidence="2">Uncharacterized protein</fullName>
    </submittedName>
</protein>
<dbReference type="EMBL" id="JAMAST010000018">
    <property type="protein sequence ID" value="MCL1632599.1"/>
    <property type="molecule type" value="Genomic_DNA"/>
</dbReference>
<accession>A0ABT0MEA4</accession>
<gene>
    <name evidence="2" type="ORF">M3N64_11790</name>
</gene>
<reference evidence="2 3" key="1">
    <citation type="submission" date="2022-05" db="EMBL/GenBank/DDBJ databases">
        <title>Sporolactobacillus sp nov CPB3-1, isolated from tree bark (Mangifera indica L.).</title>
        <authorList>
            <person name="Phuengjayaem S."/>
            <person name="Tanasupawat S."/>
        </authorList>
    </citation>
    <scope>NUCLEOTIDE SEQUENCE [LARGE SCALE GENOMIC DNA]</scope>
    <source>
        <strain evidence="2 3">CPB3-1</strain>
    </source>
</reference>
<keyword evidence="1" id="KW-0472">Membrane</keyword>
<dbReference type="RefSeq" id="WP_249102469.1">
    <property type="nucleotide sequence ID" value="NZ_JAMAST010000018.1"/>
</dbReference>
<dbReference type="Proteomes" id="UP001203004">
    <property type="component" value="Unassembled WGS sequence"/>
</dbReference>
<keyword evidence="1" id="KW-1133">Transmembrane helix</keyword>
<organism evidence="2 3">
    <name type="scientific">Sporolactobacillus mangiferae</name>
    <dbReference type="NCBI Taxonomy" id="2940498"/>
    <lineage>
        <taxon>Bacteria</taxon>
        <taxon>Bacillati</taxon>
        <taxon>Bacillota</taxon>
        <taxon>Bacilli</taxon>
        <taxon>Bacillales</taxon>
        <taxon>Sporolactobacillaceae</taxon>
        <taxon>Sporolactobacillus</taxon>
    </lineage>
</organism>
<comment type="caution">
    <text evidence="2">The sequence shown here is derived from an EMBL/GenBank/DDBJ whole genome shotgun (WGS) entry which is preliminary data.</text>
</comment>
<evidence type="ECO:0000256" key="1">
    <source>
        <dbReference type="SAM" id="Phobius"/>
    </source>
</evidence>
<sequence>MLKTDTSTYTTKRNHISARMEQITAKIERLSAEECLNWITQAMYRIILFLGVPYFLYVLISFIRMNH</sequence>
<keyword evidence="1" id="KW-0812">Transmembrane</keyword>
<feature type="transmembrane region" description="Helical" evidence="1">
    <location>
        <begin position="42"/>
        <end position="63"/>
    </location>
</feature>
<evidence type="ECO:0000313" key="3">
    <source>
        <dbReference type="Proteomes" id="UP001203004"/>
    </source>
</evidence>
<evidence type="ECO:0000313" key="2">
    <source>
        <dbReference type="EMBL" id="MCL1632599.1"/>
    </source>
</evidence>
<name>A0ABT0MEA4_9BACL</name>
<proteinExistence type="predicted"/>